<dbReference type="VEuPathDB" id="CryptoDB:Vbra_2781"/>
<proteinExistence type="predicted"/>
<feature type="region of interest" description="Disordered" evidence="1">
    <location>
        <begin position="1"/>
        <end position="131"/>
    </location>
</feature>
<feature type="compositionally biased region" description="Polar residues" evidence="1">
    <location>
        <begin position="300"/>
        <end position="311"/>
    </location>
</feature>
<organism evidence="2 3">
    <name type="scientific">Vitrella brassicaformis (strain CCMP3155)</name>
    <dbReference type="NCBI Taxonomy" id="1169540"/>
    <lineage>
        <taxon>Eukaryota</taxon>
        <taxon>Sar</taxon>
        <taxon>Alveolata</taxon>
        <taxon>Colpodellida</taxon>
        <taxon>Vitrellaceae</taxon>
        <taxon>Vitrella</taxon>
    </lineage>
</organism>
<dbReference type="Proteomes" id="UP000041254">
    <property type="component" value="Unassembled WGS sequence"/>
</dbReference>
<accession>A0A0G4END4</accession>
<dbReference type="InParanoid" id="A0A0G4END4"/>
<name>A0A0G4END4_VITBC</name>
<feature type="compositionally biased region" description="Basic residues" evidence="1">
    <location>
        <begin position="30"/>
        <end position="44"/>
    </location>
</feature>
<feature type="compositionally biased region" description="Basic and acidic residues" evidence="1">
    <location>
        <begin position="114"/>
        <end position="125"/>
    </location>
</feature>
<protein>
    <submittedName>
        <fullName evidence="2">Uncharacterized protein</fullName>
    </submittedName>
</protein>
<evidence type="ECO:0000313" key="2">
    <source>
        <dbReference type="EMBL" id="CEL98819.1"/>
    </source>
</evidence>
<feature type="region of interest" description="Disordered" evidence="1">
    <location>
        <begin position="199"/>
        <end position="242"/>
    </location>
</feature>
<feature type="region of interest" description="Disordered" evidence="1">
    <location>
        <begin position="279"/>
        <end position="351"/>
    </location>
</feature>
<dbReference type="EMBL" id="CDMY01000275">
    <property type="protein sequence ID" value="CEL98819.1"/>
    <property type="molecule type" value="Genomic_DNA"/>
</dbReference>
<sequence length="446" mass="48847">MDKIPGAMREQRLFGVVPEREGSLHLPRPAAKRPRAPGRLKRPFKPQSPTSADQGNGRFNGLTSDVRRRHLRTRALEPQKDSREGESRGRKDKGGVASLQQKKGVTAVVRHGRVGVEADRSKNEPETPAVTVLKVHLDTALHRLIPRNRNVTTAAAPAPPSTSPPSSPAHSPPASPRHTLTREDIATAAPTAAAVTADVCTPTAPSPSSPSPVPLALAPQRPGSREESGGGRVSYSRYLGQMKGGEGEAKTFRELVSPRGKTRQVVPLVRMPQPVSAARMRVSPCLSSARKSPKSPKSPTTFRTVDVQTDTWMDDHNHDHEHPAIPPHPAETHTRRGGDSSPRRSVASSVVTASSLHFPVRTFLPSIWQRTQKEQQEGKGGGAGDGEEGCPLPHQFVDRDGFARARRKNGMGRTGLLFYLPVTIARRLPREWQADWRAREQKRWRF</sequence>
<evidence type="ECO:0000313" key="3">
    <source>
        <dbReference type="Proteomes" id="UP000041254"/>
    </source>
</evidence>
<feature type="region of interest" description="Disordered" evidence="1">
    <location>
        <begin position="371"/>
        <end position="395"/>
    </location>
</feature>
<feature type="compositionally biased region" description="Pro residues" evidence="1">
    <location>
        <begin position="157"/>
        <end position="175"/>
    </location>
</feature>
<gene>
    <name evidence="2" type="ORF">Vbra_2781</name>
</gene>
<dbReference type="AlphaFoldDB" id="A0A0G4END4"/>
<feature type="region of interest" description="Disordered" evidence="1">
    <location>
        <begin position="146"/>
        <end position="178"/>
    </location>
</feature>
<feature type="compositionally biased region" description="Basic and acidic residues" evidence="1">
    <location>
        <begin position="74"/>
        <end position="94"/>
    </location>
</feature>
<keyword evidence="3" id="KW-1185">Reference proteome</keyword>
<feature type="compositionally biased region" description="Basic and acidic residues" evidence="1">
    <location>
        <begin position="330"/>
        <end position="342"/>
    </location>
</feature>
<feature type="compositionally biased region" description="Basic and acidic residues" evidence="1">
    <location>
        <begin position="313"/>
        <end position="323"/>
    </location>
</feature>
<feature type="compositionally biased region" description="Pro residues" evidence="1">
    <location>
        <begin position="204"/>
        <end position="213"/>
    </location>
</feature>
<evidence type="ECO:0000256" key="1">
    <source>
        <dbReference type="SAM" id="MobiDB-lite"/>
    </source>
</evidence>
<reference evidence="2 3" key="1">
    <citation type="submission" date="2014-11" db="EMBL/GenBank/DDBJ databases">
        <authorList>
            <person name="Zhu J."/>
            <person name="Qi W."/>
            <person name="Song R."/>
        </authorList>
    </citation>
    <scope>NUCLEOTIDE SEQUENCE [LARGE SCALE GENOMIC DNA]</scope>
</reference>